<evidence type="ECO:0000313" key="1">
    <source>
        <dbReference type="EMBL" id="PKG26155.1"/>
    </source>
</evidence>
<protein>
    <submittedName>
        <fullName evidence="1">Uncharacterized protein</fullName>
    </submittedName>
</protein>
<evidence type="ECO:0000313" key="2">
    <source>
        <dbReference type="Proteomes" id="UP000233343"/>
    </source>
</evidence>
<comment type="caution">
    <text evidence="1">The sequence shown here is derived from an EMBL/GenBank/DDBJ whole genome shotgun (WGS) entry which is preliminary data.</text>
</comment>
<dbReference type="Proteomes" id="UP000233343">
    <property type="component" value="Unassembled WGS sequence"/>
</dbReference>
<dbReference type="RefSeq" id="WP_066192463.1">
    <property type="nucleotide sequence ID" value="NZ_PISD01000076.1"/>
</dbReference>
<accession>A0A2N0Z9G4</accession>
<name>A0A2N0Z9G4_9BACI</name>
<keyword evidence="2" id="KW-1185">Reference proteome</keyword>
<dbReference type="EMBL" id="PISD01000076">
    <property type="protein sequence ID" value="PKG26155.1"/>
    <property type="molecule type" value="Genomic_DNA"/>
</dbReference>
<reference evidence="1 2" key="1">
    <citation type="journal article" date="2010" name="Int. J. Syst. Evol. Microbiol.">
        <title>Bacillus horneckiae sp. nov., isolated from a spacecraft-assembly clean room.</title>
        <authorList>
            <person name="Vaishampayan P."/>
            <person name="Probst A."/>
            <person name="Krishnamurthi S."/>
            <person name="Ghosh S."/>
            <person name="Osman S."/>
            <person name="McDowall A."/>
            <person name="Ruckmani A."/>
            <person name="Mayilraj S."/>
            <person name="Venkateswaran K."/>
        </authorList>
    </citation>
    <scope>NUCLEOTIDE SEQUENCE [LARGE SCALE GENOMIC DNA]</scope>
    <source>
        <strain evidence="2">1PO1SC</strain>
    </source>
</reference>
<organism evidence="1 2">
    <name type="scientific">Cytobacillus horneckiae</name>
    <dbReference type="NCBI Taxonomy" id="549687"/>
    <lineage>
        <taxon>Bacteria</taxon>
        <taxon>Bacillati</taxon>
        <taxon>Bacillota</taxon>
        <taxon>Bacilli</taxon>
        <taxon>Bacillales</taxon>
        <taxon>Bacillaceae</taxon>
        <taxon>Cytobacillus</taxon>
    </lineage>
</organism>
<proteinExistence type="predicted"/>
<dbReference type="AlphaFoldDB" id="A0A2N0Z9G4"/>
<sequence>MKNVTFFTLLPETILGRTRNSAEEFFEYCMMADIFAQSNNLNIVNGCGISNLGDVNMRKKYFSRLKRRSTVLIISPVHVANPVILNLFIGKEVTFRVIEGDYLIKPKNLKEFFLEELKSSPEESAVNSN</sequence>
<gene>
    <name evidence="1" type="ORF">CWS20_25415</name>
</gene>